<sequence length="420" mass="46193">MKLLQISFVLLFIVSIGFNVSSQEIDNDPFAAYRTGKAPAIIKKLGIDTTNSGIIVDKLVFHSRDITSADGKAEVSVFAAIAHPKGTGPFPGVLRLHGGGGKADINVAESLAQDGYVAMVLDIPGISHYGGNHHPETSWPKQETYGVTPDITHGALFTGIVASLQAFYLLKAQPDIDKNKIGIAGGSWGGYIATMLAAMLDDDLAATWSVYGTGNFMAGSFGMQMLNKMSDYDRFEWIKYLDPGQRAANITKPFGIITATNDKHWSWMAVQKTLSKMKGETFVSYAPNEDHKISYPGSWKMMEFFNYYLKNAGPPIPKVIESESHLDKNGNLHVKLVTQNAAKPEMVNIFYSDPSVKTTERKWIQVEAKRENDGIFSASVANAAFPSGVDWYASMTDRNTSWTDQLFTTSTWIKHLKSTH</sequence>
<gene>
    <name evidence="2" type="ORF">ACFOET_08820</name>
</gene>
<accession>A0ABV7JLL6</accession>
<evidence type="ECO:0000313" key="2">
    <source>
        <dbReference type="EMBL" id="MFC3197713.1"/>
    </source>
</evidence>
<dbReference type="Gene3D" id="3.40.50.1820">
    <property type="entry name" value="alpha/beta hydrolase"/>
    <property type="match status" value="1"/>
</dbReference>
<dbReference type="PANTHER" id="PTHR22946:SF0">
    <property type="entry name" value="DIENELACTONE HYDROLASE DOMAIN-CONTAINING PROTEIN"/>
    <property type="match status" value="1"/>
</dbReference>
<dbReference type="EC" id="3.4.-.-" evidence="2"/>
<protein>
    <submittedName>
        <fullName evidence="2">Alpha/beta hydrolase family protein</fullName>
        <ecNumber evidence="2">3.4.-.-</ecNumber>
    </submittedName>
</protein>
<dbReference type="RefSeq" id="WP_379021665.1">
    <property type="nucleotide sequence ID" value="NZ_JBHRTA010000029.1"/>
</dbReference>
<reference evidence="3" key="1">
    <citation type="journal article" date="2019" name="Int. J. Syst. Evol. Microbiol.">
        <title>The Global Catalogue of Microorganisms (GCM) 10K type strain sequencing project: providing services to taxonomists for standard genome sequencing and annotation.</title>
        <authorList>
            <consortium name="The Broad Institute Genomics Platform"/>
            <consortium name="The Broad Institute Genome Sequencing Center for Infectious Disease"/>
            <person name="Wu L."/>
            <person name="Ma J."/>
        </authorList>
    </citation>
    <scope>NUCLEOTIDE SEQUENCE [LARGE SCALE GENOMIC DNA]</scope>
    <source>
        <strain evidence="3">KCTC 52416</strain>
    </source>
</reference>
<keyword evidence="3" id="KW-1185">Reference proteome</keyword>
<feature type="domain" description="Dienelactone hydrolase" evidence="1">
    <location>
        <begin position="79"/>
        <end position="279"/>
    </location>
</feature>
<dbReference type="SUPFAM" id="SSF53474">
    <property type="entry name" value="alpha/beta-Hydrolases"/>
    <property type="match status" value="1"/>
</dbReference>
<dbReference type="EMBL" id="JBHRTA010000029">
    <property type="protein sequence ID" value="MFC3197713.1"/>
    <property type="molecule type" value="Genomic_DNA"/>
</dbReference>
<dbReference type="InterPro" id="IPR029058">
    <property type="entry name" value="AB_hydrolase_fold"/>
</dbReference>
<comment type="caution">
    <text evidence="2">The sequence shown here is derived from an EMBL/GenBank/DDBJ whole genome shotgun (WGS) entry which is preliminary data.</text>
</comment>
<name>A0ABV7JLL6_9SPHI</name>
<dbReference type="PANTHER" id="PTHR22946">
    <property type="entry name" value="DIENELACTONE HYDROLASE DOMAIN-CONTAINING PROTEIN-RELATED"/>
    <property type="match status" value="1"/>
</dbReference>
<keyword evidence="2" id="KW-0378">Hydrolase</keyword>
<dbReference type="InterPro" id="IPR002925">
    <property type="entry name" value="Dienelactn_hydro"/>
</dbReference>
<dbReference type="GO" id="GO:0016787">
    <property type="term" value="F:hydrolase activity"/>
    <property type="evidence" value="ECO:0007669"/>
    <property type="project" value="UniProtKB-KW"/>
</dbReference>
<dbReference type="Pfam" id="PF01738">
    <property type="entry name" value="DLH"/>
    <property type="match status" value="1"/>
</dbReference>
<evidence type="ECO:0000259" key="1">
    <source>
        <dbReference type="Pfam" id="PF01738"/>
    </source>
</evidence>
<dbReference type="Proteomes" id="UP001595526">
    <property type="component" value="Unassembled WGS sequence"/>
</dbReference>
<proteinExistence type="predicted"/>
<evidence type="ECO:0000313" key="3">
    <source>
        <dbReference type="Proteomes" id="UP001595526"/>
    </source>
</evidence>
<dbReference type="InterPro" id="IPR050261">
    <property type="entry name" value="FrsA_esterase"/>
</dbReference>
<organism evidence="2 3">
    <name type="scientific">Parapedobacter deserti</name>
    <dbReference type="NCBI Taxonomy" id="1912957"/>
    <lineage>
        <taxon>Bacteria</taxon>
        <taxon>Pseudomonadati</taxon>
        <taxon>Bacteroidota</taxon>
        <taxon>Sphingobacteriia</taxon>
        <taxon>Sphingobacteriales</taxon>
        <taxon>Sphingobacteriaceae</taxon>
        <taxon>Parapedobacter</taxon>
    </lineage>
</organism>